<protein>
    <submittedName>
        <fullName evidence="2">Uncharacterized protein</fullName>
    </submittedName>
</protein>
<dbReference type="Proteomes" id="UP001165460">
    <property type="component" value="Unassembled WGS sequence"/>
</dbReference>
<keyword evidence="1" id="KW-0472">Membrane</keyword>
<comment type="caution">
    <text evidence="2">The sequence shown here is derived from an EMBL/GenBank/DDBJ whole genome shotgun (WGS) entry which is preliminary data.</text>
</comment>
<reference evidence="2" key="1">
    <citation type="submission" date="2022-03" db="EMBL/GenBank/DDBJ databases">
        <authorList>
            <person name="Woo C.Y."/>
        </authorList>
    </citation>
    <scope>NUCLEOTIDE SEQUENCE</scope>
    <source>
        <strain evidence="2">CYS-01</strain>
    </source>
</reference>
<feature type="transmembrane region" description="Helical" evidence="1">
    <location>
        <begin position="12"/>
        <end position="30"/>
    </location>
</feature>
<keyword evidence="1" id="KW-0812">Transmembrane</keyword>
<evidence type="ECO:0000313" key="3">
    <source>
        <dbReference type="Proteomes" id="UP001165460"/>
    </source>
</evidence>
<name>A0ABS9ZUM9_9SPHI</name>
<evidence type="ECO:0000256" key="1">
    <source>
        <dbReference type="SAM" id="Phobius"/>
    </source>
</evidence>
<keyword evidence="1" id="KW-1133">Transmembrane helix</keyword>
<evidence type="ECO:0000313" key="2">
    <source>
        <dbReference type="EMBL" id="MCJ0742077.1"/>
    </source>
</evidence>
<organism evidence="2 3">
    <name type="scientific">Pedobacter montanisoli</name>
    <dbReference type="NCBI Taxonomy" id="2923277"/>
    <lineage>
        <taxon>Bacteria</taxon>
        <taxon>Pseudomonadati</taxon>
        <taxon>Bacteroidota</taxon>
        <taxon>Sphingobacteriia</taxon>
        <taxon>Sphingobacteriales</taxon>
        <taxon>Sphingobacteriaceae</taxon>
        <taxon>Pedobacter</taxon>
    </lineage>
</organism>
<sequence>MKKRNANIKQFFTIIMLWVFGIAITPWGALHHHQVNDVPVEKTCTHSVHVKSNQDHCLICKAHFEKNYTIASLSYYTYLSSKLMRRIAPVVSGSFVQLISTSLRGPPALS</sequence>
<dbReference type="RefSeq" id="WP_243360241.1">
    <property type="nucleotide sequence ID" value="NZ_JALGBH010000001.1"/>
</dbReference>
<gene>
    <name evidence="2" type="ORF">MMF97_05070</name>
</gene>
<keyword evidence="3" id="KW-1185">Reference proteome</keyword>
<accession>A0ABS9ZUM9</accession>
<proteinExistence type="predicted"/>
<dbReference type="EMBL" id="JALGBH010000001">
    <property type="protein sequence ID" value="MCJ0742077.1"/>
    <property type="molecule type" value="Genomic_DNA"/>
</dbReference>